<reference evidence="4 6" key="2">
    <citation type="submission" date="2020-05" db="EMBL/GenBank/DDBJ databases">
        <title>FDA dAtabase for Regulatory Grade micrObial Sequences (FDA-ARGOS): Supporting development and validation of Infectious Disease Dx tests.</title>
        <authorList>
            <person name="Nelson B."/>
            <person name="Plummer A."/>
            <person name="Tallon L."/>
            <person name="Sadzewicz L."/>
            <person name="Zhao X."/>
            <person name="Vavikolanu K."/>
            <person name="Mehta A."/>
            <person name="Aluvathingal J."/>
            <person name="Nadendla S."/>
            <person name="Myers T."/>
            <person name="Yan Y."/>
            <person name="Sichtig H."/>
        </authorList>
    </citation>
    <scope>NUCLEOTIDE SEQUENCE [LARGE SCALE GENOMIC DNA]</scope>
    <source>
        <strain evidence="4 6">FDAARGOS_795</strain>
    </source>
</reference>
<dbReference type="InterPro" id="IPR000361">
    <property type="entry name" value="ATAP_core_dom"/>
</dbReference>
<gene>
    <name evidence="3" type="ORF">BF38_3537</name>
    <name evidence="4" type="ORF">FOC89_25400</name>
</gene>
<evidence type="ECO:0000313" key="6">
    <source>
        <dbReference type="Proteomes" id="UP000501107"/>
    </source>
</evidence>
<organism evidence="4 6">
    <name type="scientific">Bacillus thuringiensis</name>
    <dbReference type="NCBI Taxonomy" id="1428"/>
    <lineage>
        <taxon>Bacteria</taxon>
        <taxon>Bacillati</taxon>
        <taxon>Bacillota</taxon>
        <taxon>Bacilli</taxon>
        <taxon>Bacillales</taxon>
        <taxon>Bacillaceae</taxon>
        <taxon>Bacillus</taxon>
        <taxon>Bacillus cereus group</taxon>
    </lineage>
</organism>
<protein>
    <submittedName>
        <fullName evidence="4">Cytoplasmic protein</fullName>
    </submittedName>
    <submittedName>
        <fullName evidence="3">Iron-sulfur cluster biosynthesis family protein</fullName>
    </submittedName>
</protein>
<evidence type="ECO:0000256" key="1">
    <source>
        <dbReference type="ARBA" id="ARBA00006718"/>
    </source>
</evidence>
<dbReference type="RefSeq" id="WP_000406139.1">
    <property type="nucleotide sequence ID" value="NZ_CP009335.1"/>
</dbReference>
<dbReference type="PIRSF" id="PIRSF034852">
    <property type="entry name" value="UCP034852"/>
    <property type="match status" value="1"/>
</dbReference>
<evidence type="ECO:0000259" key="2">
    <source>
        <dbReference type="Pfam" id="PF01521"/>
    </source>
</evidence>
<evidence type="ECO:0000313" key="4">
    <source>
        <dbReference type="EMBL" id="QKH27135.1"/>
    </source>
</evidence>
<dbReference type="SUPFAM" id="SSF89360">
    <property type="entry name" value="HesB-like domain"/>
    <property type="match status" value="1"/>
</dbReference>
<dbReference type="Proteomes" id="UP000031876">
    <property type="component" value="Chromosome"/>
</dbReference>
<dbReference type="AlphaFoldDB" id="A0A0B5NP13"/>
<dbReference type="InterPro" id="IPR008326">
    <property type="entry name" value="PdhI-like"/>
</dbReference>
<dbReference type="InterPro" id="IPR035903">
    <property type="entry name" value="HesB-like_dom_sf"/>
</dbReference>
<evidence type="ECO:0000313" key="5">
    <source>
        <dbReference type="Proteomes" id="UP000031876"/>
    </source>
</evidence>
<dbReference type="EMBL" id="CP053980">
    <property type="protein sequence ID" value="QKH27135.1"/>
    <property type="molecule type" value="Genomic_DNA"/>
</dbReference>
<name>A0A0B5NP13_BACTU</name>
<accession>A0A0B5NP13</accession>
<dbReference type="KEGG" id="btw:BF38_3537"/>
<dbReference type="Pfam" id="PF01521">
    <property type="entry name" value="Fe-S_biosyn"/>
    <property type="match status" value="1"/>
</dbReference>
<dbReference type="OMA" id="QWYIKEL"/>
<comment type="similarity">
    <text evidence="1">Belongs to the HesB/IscA family.</text>
</comment>
<feature type="domain" description="Core" evidence="2">
    <location>
        <begin position="1"/>
        <end position="92"/>
    </location>
</feature>
<proteinExistence type="inferred from homology"/>
<dbReference type="EMBL" id="CP009335">
    <property type="protein sequence ID" value="AJG75127.1"/>
    <property type="molecule type" value="Genomic_DNA"/>
</dbReference>
<evidence type="ECO:0000313" key="3">
    <source>
        <dbReference type="EMBL" id="AJG75127.1"/>
    </source>
</evidence>
<sequence length="96" mass="11253">MEISIDHKALQWFKEELRIKHGESIRFNVRYGGDSSIQPGYSLGIVAEKADGEIVSVEKEGILFFVDVDDLWYFQNYDLVVGYHEEMEEIQFNYVK</sequence>
<dbReference type="Proteomes" id="UP000501107">
    <property type="component" value="Chromosome"/>
</dbReference>
<reference evidence="3 5" key="1">
    <citation type="journal article" date="2015" name="Genome Announc.">
        <title>Complete genome sequences for 35 biothreat assay-relevant bacillus species.</title>
        <authorList>
            <person name="Johnson S.L."/>
            <person name="Daligault H.E."/>
            <person name="Davenport K.W."/>
            <person name="Jaissle J."/>
            <person name="Frey K.G."/>
            <person name="Ladner J.T."/>
            <person name="Broomall S.M."/>
            <person name="Bishop-Lilly K.A."/>
            <person name="Bruce D.C."/>
            <person name="Gibbons H.S."/>
            <person name="Coyne S.R."/>
            <person name="Lo C.C."/>
            <person name="Meincke L."/>
            <person name="Munk A.C."/>
            <person name="Koroleva G.I."/>
            <person name="Rosenzweig C.N."/>
            <person name="Palacios G.F."/>
            <person name="Redden C.L."/>
            <person name="Minogue T.D."/>
            <person name="Chain P.S."/>
        </authorList>
    </citation>
    <scope>NUCLEOTIDE SEQUENCE [LARGE SCALE GENOMIC DNA]</scope>
    <source>
        <strain evidence="3 5">HD1011</strain>
    </source>
</reference>
<dbReference type="GeneID" id="45022229"/>